<feature type="transmembrane region" description="Helical" evidence="3">
    <location>
        <begin position="46"/>
        <end position="64"/>
    </location>
</feature>
<name>A0ABQ6WT13_9EURO</name>
<comment type="subcellular location">
    <subcellularLocation>
        <location evidence="1">Membrane</location>
        <topology evidence="1">Multi-pass membrane protein</topology>
    </subcellularLocation>
</comment>
<dbReference type="Gene3D" id="1.20.1250.20">
    <property type="entry name" value="MFS general substrate transporter like domains"/>
    <property type="match status" value="1"/>
</dbReference>
<dbReference type="EMBL" id="ML735710">
    <property type="protein sequence ID" value="KAE8420252.1"/>
    <property type="molecule type" value="Genomic_DNA"/>
</dbReference>
<evidence type="ECO:0000313" key="5">
    <source>
        <dbReference type="EMBL" id="KAE8420252.1"/>
    </source>
</evidence>
<evidence type="ECO:0000256" key="3">
    <source>
        <dbReference type="SAM" id="Phobius"/>
    </source>
</evidence>
<dbReference type="InterPro" id="IPR036259">
    <property type="entry name" value="MFS_trans_sf"/>
</dbReference>
<protein>
    <submittedName>
        <fullName evidence="5">Monocarboxylate transporter</fullName>
    </submittedName>
</protein>
<keyword evidence="3" id="KW-0812">Transmembrane</keyword>
<feature type="transmembrane region" description="Helical" evidence="3">
    <location>
        <begin position="307"/>
        <end position="325"/>
    </location>
</feature>
<keyword evidence="3" id="KW-1133">Transmembrane helix</keyword>
<dbReference type="InterPro" id="IPR011701">
    <property type="entry name" value="MFS"/>
</dbReference>
<organism evidence="5 6">
    <name type="scientific">Aspergillus pseudocaelatus</name>
    <dbReference type="NCBI Taxonomy" id="1825620"/>
    <lineage>
        <taxon>Eukaryota</taxon>
        <taxon>Fungi</taxon>
        <taxon>Dikarya</taxon>
        <taxon>Ascomycota</taxon>
        <taxon>Pezizomycotina</taxon>
        <taxon>Eurotiomycetes</taxon>
        <taxon>Eurotiomycetidae</taxon>
        <taxon>Eurotiales</taxon>
        <taxon>Aspergillaceae</taxon>
        <taxon>Aspergillus</taxon>
        <taxon>Aspergillus subgen. Circumdati</taxon>
    </lineage>
</organism>
<reference evidence="5 6" key="1">
    <citation type="submission" date="2019-04" db="EMBL/GenBank/DDBJ databases">
        <authorList>
            <consortium name="DOE Joint Genome Institute"/>
            <person name="Mondo S."/>
            <person name="Kjaerbolling I."/>
            <person name="Vesth T."/>
            <person name="Frisvad J.C."/>
            <person name="Nybo J.L."/>
            <person name="Theobald S."/>
            <person name="Kildgaard S."/>
            <person name="Isbrandt T."/>
            <person name="Kuo A."/>
            <person name="Sato A."/>
            <person name="Lyhne E.K."/>
            <person name="Kogle M.E."/>
            <person name="Wiebenga A."/>
            <person name="Kun R.S."/>
            <person name="Lubbers R.J."/>
            <person name="Makela M.R."/>
            <person name="Barry K."/>
            <person name="Chovatia M."/>
            <person name="Clum A."/>
            <person name="Daum C."/>
            <person name="Haridas S."/>
            <person name="He G."/>
            <person name="LaButti K."/>
            <person name="Lipzen A."/>
            <person name="Riley R."/>
            <person name="Salamov A."/>
            <person name="Simmons B.A."/>
            <person name="Magnuson J.K."/>
            <person name="Henrissat B."/>
            <person name="Mortensen U.H."/>
            <person name="Larsen T.O."/>
            <person name="Devries R.P."/>
            <person name="Grigoriev I.V."/>
            <person name="Machida M."/>
            <person name="Baker S.E."/>
            <person name="Andersen M.R."/>
            <person name="Cantor M.N."/>
            <person name="Hua S.X."/>
        </authorList>
    </citation>
    <scope>NUCLEOTIDE SEQUENCE [LARGE SCALE GENOMIC DNA]</scope>
    <source>
        <strain evidence="5 6">CBS 117616</strain>
    </source>
</reference>
<keyword evidence="3" id="KW-0472">Membrane</keyword>
<comment type="similarity">
    <text evidence="2">Belongs to the major facilitator superfamily. Monocarboxylate porter (TC 2.A.1.13) family.</text>
</comment>
<dbReference type="InterPro" id="IPR020846">
    <property type="entry name" value="MFS_dom"/>
</dbReference>
<gene>
    <name evidence="5" type="ORF">BDV36DRAFT_306961</name>
</gene>
<feature type="transmembrane region" description="Helical" evidence="3">
    <location>
        <begin position="337"/>
        <end position="357"/>
    </location>
</feature>
<dbReference type="Pfam" id="PF07690">
    <property type="entry name" value="MFS_1"/>
    <property type="match status" value="1"/>
</dbReference>
<evidence type="ECO:0000256" key="2">
    <source>
        <dbReference type="ARBA" id="ARBA00006727"/>
    </source>
</evidence>
<feature type="transmembrane region" description="Helical" evidence="3">
    <location>
        <begin position="272"/>
        <end position="295"/>
    </location>
</feature>
<dbReference type="Proteomes" id="UP000325395">
    <property type="component" value="Unassembled WGS sequence"/>
</dbReference>
<accession>A0ABQ6WT13</accession>
<dbReference type="PANTHER" id="PTHR11360:SF177">
    <property type="entry name" value="RIBOFLAVIN TRANSPORTER MCH5"/>
    <property type="match status" value="1"/>
</dbReference>
<keyword evidence="6" id="KW-1185">Reference proteome</keyword>
<evidence type="ECO:0000259" key="4">
    <source>
        <dbReference type="PROSITE" id="PS50850"/>
    </source>
</evidence>
<dbReference type="InterPro" id="IPR050327">
    <property type="entry name" value="Proton-linked_MCT"/>
</dbReference>
<dbReference type="SUPFAM" id="SSF103473">
    <property type="entry name" value="MFS general substrate transporter"/>
    <property type="match status" value="1"/>
</dbReference>
<evidence type="ECO:0000313" key="6">
    <source>
        <dbReference type="Proteomes" id="UP000325395"/>
    </source>
</evidence>
<feature type="domain" description="Major facilitator superfamily (MFS) profile" evidence="4">
    <location>
        <begin position="174"/>
        <end position="373"/>
    </location>
</feature>
<dbReference type="PROSITE" id="PS50850">
    <property type="entry name" value="MFS"/>
    <property type="match status" value="1"/>
</dbReference>
<evidence type="ECO:0000256" key="1">
    <source>
        <dbReference type="ARBA" id="ARBA00004141"/>
    </source>
</evidence>
<sequence length="373" mass="40645">MGSAFTQTGLRSCSDSILRMVSSKAVRNRATLNADDIIYPAGGLKSWLYVTGSFLGLVASLRLLNSMGVFQAYLDNHQLKGYGSGSTGWICSYLHFMLSIGVAGGVGTSLTFTPAISAVSHFFYEKSGIATGIAASGGSIRGVIMPLALQNVFDKVGFAWATRPFSREHILPDFGIFLEIRIFLTTMSIFFIEWGLFVPLTYIISYGFAEGISTEFSYQLLAIFNAGSCFGRCLPGFLADRLGRFNTLIVRVALCLIFNACLWLPGNGNVPMIVVYCCLFGFASGSNISLTPVCVGQLCKTEHYGRYYAMSYTIVSFGTLTGVPIAGEILSRCGGEYWGLIMFTICCYAAGLARAIAVKVIQTDWRDVWWSVY</sequence>
<feature type="transmembrane region" description="Helical" evidence="3">
    <location>
        <begin position="216"/>
        <end position="239"/>
    </location>
</feature>
<dbReference type="PANTHER" id="PTHR11360">
    <property type="entry name" value="MONOCARBOXYLATE TRANSPORTER"/>
    <property type="match status" value="1"/>
</dbReference>
<feature type="transmembrane region" description="Helical" evidence="3">
    <location>
        <begin position="248"/>
        <end position="266"/>
    </location>
</feature>
<proteinExistence type="inferred from homology"/>
<feature type="transmembrane region" description="Helical" evidence="3">
    <location>
        <begin position="182"/>
        <end position="204"/>
    </location>
</feature>